<organism evidence="2 3">
    <name type="scientific">Flavobacterium rhizosphaerae</name>
    <dbReference type="NCBI Taxonomy" id="3163298"/>
    <lineage>
        <taxon>Bacteria</taxon>
        <taxon>Pseudomonadati</taxon>
        <taxon>Bacteroidota</taxon>
        <taxon>Flavobacteriia</taxon>
        <taxon>Flavobacteriales</taxon>
        <taxon>Flavobacteriaceae</taxon>
        <taxon>Flavobacterium</taxon>
    </lineage>
</organism>
<name>A0ABW8YW22_9FLAO</name>
<comment type="caution">
    <text evidence="2">The sequence shown here is derived from an EMBL/GenBank/DDBJ whole genome shotgun (WGS) entry which is preliminary data.</text>
</comment>
<evidence type="ECO:0000313" key="3">
    <source>
        <dbReference type="Proteomes" id="UP001629156"/>
    </source>
</evidence>
<accession>A0ABW8YW22</accession>
<sequence length="421" mass="47898">MKLFKIILLFIFVTPCLAQNDSLITTISLVKVDKVYRGITNQIKIAVPNTKTFTATAPGILKKIDSLGNYHWNVTSVPDETATIKIDMVLADGLKKHEEIVFKIAEIAASQAILKSDFQDIIYTMTREQLANIKLEVVIRDFYFEIDDNRFVESYEMTIPDEPTYIIHNENIPDELKNKIYSLQTNSEILISHIRQNNPHGYCLLGSLGSIKIIIKDAPKPLDFVPDLIVSQPKSKSVYRGISNALKINVPDVKSFKITGDGNLIRTGYNSYNWNVTGVSADRAYLDFEIIMPNDSVIQDRYHFYVKDIPEPITQINGYGCKKCLVEMNLKELEEAKLTIDFQQVDLDIIRMTYIRRFEVVFPDESKSEVEGYNFDKKILKKIKALPSGSIITINILEYRIPGVCGYLVNMPGPVRVLLIN</sequence>
<keyword evidence="1" id="KW-0732">Signal</keyword>
<dbReference type="Proteomes" id="UP001629156">
    <property type="component" value="Unassembled WGS sequence"/>
</dbReference>
<dbReference type="EMBL" id="JBELPZ010000007">
    <property type="protein sequence ID" value="MFL9844511.1"/>
    <property type="molecule type" value="Genomic_DNA"/>
</dbReference>
<protein>
    <recommendedName>
        <fullName evidence="4">Gliding motility-associated protein GldM C-terminal domain-containing protein</fullName>
    </recommendedName>
</protein>
<proteinExistence type="predicted"/>
<gene>
    <name evidence="2" type="ORF">ABS766_08775</name>
</gene>
<dbReference type="RefSeq" id="WP_408084762.1">
    <property type="nucleotide sequence ID" value="NZ_JBELPZ010000007.1"/>
</dbReference>
<reference evidence="2 3" key="1">
    <citation type="submission" date="2024-06" db="EMBL/GenBank/DDBJ databases">
        <authorList>
            <person name="Kaempfer P."/>
            <person name="Viver T."/>
        </authorList>
    </citation>
    <scope>NUCLEOTIDE SEQUENCE [LARGE SCALE GENOMIC DNA]</scope>
    <source>
        <strain evidence="2 3">ST-119</strain>
    </source>
</reference>
<evidence type="ECO:0008006" key="4">
    <source>
        <dbReference type="Google" id="ProtNLM"/>
    </source>
</evidence>
<keyword evidence="3" id="KW-1185">Reference proteome</keyword>
<feature type="signal peptide" evidence="1">
    <location>
        <begin position="1"/>
        <end position="18"/>
    </location>
</feature>
<evidence type="ECO:0000256" key="1">
    <source>
        <dbReference type="SAM" id="SignalP"/>
    </source>
</evidence>
<feature type="chain" id="PRO_5046127880" description="Gliding motility-associated protein GldM C-terminal domain-containing protein" evidence="1">
    <location>
        <begin position="19"/>
        <end position="421"/>
    </location>
</feature>
<evidence type="ECO:0000313" key="2">
    <source>
        <dbReference type="EMBL" id="MFL9844511.1"/>
    </source>
</evidence>